<dbReference type="Gene3D" id="3.40.50.1820">
    <property type="entry name" value="alpha/beta hydrolase"/>
    <property type="match status" value="1"/>
</dbReference>
<dbReference type="GeneID" id="31003569"/>
<dbReference type="SUPFAM" id="SSF53474">
    <property type="entry name" value="alpha/beta-Hydrolases"/>
    <property type="match status" value="1"/>
</dbReference>
<keyword evidence="1" id="KW-0378">Hydrolase</keyword>
<dbReference type="GO" id="GO:0016787">
    <property type="term" value="F:hydrolase activity"/>
    <property type="evidence" value="ECO:0007669"/>
    <property type="project" value="UniProtKB-KW"/>
</dbReference>
<evidence type="ECO:0000256" key="1">
    <source>
        <dbReference type="ARBA" id="ARBA00022801"/>
    </source>
</evidence>
<reference evidence="3 4" key="1">
    <citation type="submission" date="2015-06" db="EMBL/GenBank/DDBJ databases">
        <title>Talaromyces atroroseus IBT 11181 draft genome.</title>
        <authorList>
            <person name="Rasmussen K.B."/>
            <person name="Rasmussen S."/>
            <person name="Petersen B."/>
            <person name="Sicheritz-Ponten T."/>
            <person name="Mortensen U.H."/>
            <person name="Thrane U."/>
        </authorList>
    </citation>
    <scope>NUCLEOTIDE SEQUENCE [LARGE SCALE GENOMIC DNA]</scope>
    <source>
        <strain evidence="3 4">IBT 11181</strain>
    </source>
</reference>
<gene>
    <name evidence="3" type="ORF">UA08_03814</name>
</gene>
<dbReference type="InterPro" id="IPR029058">
    <property type="entry name" value="AB_hydrolase_fold"/>
</dbReference>
<feature type="domain" description="Alpha/beta hydrolase fold-3" evidence="2">
    <location>
        <begin position="54"/>
        <end position="174"/>
    </location>
</feature>
<dbReference type="PANTHER" id="PTHR48081">
    <property type="entry name" value="AB HYDROLASE SUPERFAMILY PROTEIN C4A8.06C"/>
    <property type="match status" value="1"/>
</dbReference>
<dbReference type="InterPro" id="IPR050300">
    <property type="entry name" value="GDXG_lipolytic_enzyme"/>
</dbReference>
<evidence type="ECO:0000313" key="3">
    <source>
        <dbReference type="EMBL" id="OKL61364.1"/>
    </source>
</evidence>
<dbReference type="OrthoDB" id="19653at2759"/>
<name>A0A225ASP3_TALAT</name>
<evidence type="ECO:0000259" key="2">
    <source>
        <dbReference type="Pfam" id="PF07859"/>
    </source>
</evidence>
<dbReference type="EMBL" id="LFMY01000004">
    <property type="protein sequence ID" value="OKL61364.1"/>
    <property type="molecule type" value="Genomic_DNA"/>
</dbReference>
<sequence>MASIRPGATFAPKFTKFNILQAPYKVVDGHEIRADLIIPKSLPAGRKAPVIARFHGGGMVRGDSIYADWFPQWLLDMAETYGAVIISANYRFLPEVTGIDILDDVDDFWDWIHSESLASLLKQQQQEEATTFELDLDRIITAGDSAGGLLSVYLTLSQPDKIRAGTAAYPSLSWDNPPLLPAKKTENAAPESLIDEYIAKINPGQVESSDLALQRVRLSMTITAHQRGCGLFFRGASELPPERHPERLYQLARLNTPHAKLPCGGLVILHGTEDEAVLPEASGRFVHKARETLQGRQGADKVILALRPGGHGFDVSTPLHEEWLAEALRTAVDTWLE</sequence>
<dbReference type="STRING" id="1441469.A0A225ASP3"/>
<keyword evidence="4" id="KW-1185">Reference proteome</keyword>
<evidence type="ECO:0000313" key="4">
    <source>
        <dbReference type="Proteomes" id="UP000214365"/>
    </source>
</evidence>
<protein>
    <recommendedName>
        <fullName evidence="2">Alpha/beta hydrolase fold-3 domain-containing protein</fullName>
    </recommendedName>
</protein>
<organism evidence="3 4">
    <name type="scientific">Talaromyces atroroseus</name>
    <dbReference type="NCBI Taxonomy" id="1441469"/>
    <lineage>
        <taxon>Eukaryota</taxon>
        <taxon>Fungi</taxon>
        <taxon>Dikarya</taxon>
        <taxon>Ascomycota</taxon>
        <taxon>Pezizomycotina</taxon>
        <taxon>Eurotiomycetes</taxon>
        <taxon>Eurotiomycetidae</taxon>
        <taxon>Eurotiales</taxon>
        <taxon>Trichocomaceae</taxon>
        <taxon>Talaromyces</taxon>
        <taxon>Talaromyces sect. Trachyspermi</taxon>
    </lineage>
</organism>
<dbReference type="Pfam" id="PF07859">
    <property type="entry name" value="Abhydrolase_3"/>
    <property type="match status" value="1"/>
</dbReference>
<comment type="caution">
    <text evidence="3">The sequence shown here is derived from an EMBL/GenBank/DDBJ whole genome shotgun (WGS) entry which is preliminary data.</text>
</comment>
<dbReference type="Proteomes" id="UP000214365">
    <property type="component" value="Unassembled WGS sequence"/>
</dbReference>
<dbReference type="AlphaFoldDB" id="A0A225ASP3"/>
<dbReference type="PANTHER" id="PTHR48081:SF3">
    <property type="entry name" value="ALPHA_BETA HYDROLASE FOLD-3 DOMAIN-CONTAINING PROTEIN"/>
    <property type="match status" value="1"/>
</dbReference>
<dbReference type="RefSeq" id="XP_020121485.1">
    <property type="nucleotide sequence ID" value="XM_020266156.1"/>
</dbReference>
<proteinExistence type="predicted"/>
<dbReference type="InterPro" id="IPR013094">
    <property type="entry name" value="AB_hydrolase_3"/>
</dbReference>
<accession>A0A225ASP3</accession>